<dbReference type="Proteomes" id="UP000288805">
    <property type="component" value="Unassembled WGS sequence"/>
</dbReference>
<protein>
    <submittedName>
        <fullName evidence="4">Sister chromatid cohesion 1 protein 3</fullName>
    </submittedName>
</protein>
<dbReference type="InterPro" id="IPR039781">
    <property type="entry name" value="Rad21/Rec8-like"/>
</dbReference>
<feature type="domain" description="Rad21/Rec8-like protein N-terminal" evidence="3">
    <location>
        <begin position="1"/>
        <end position="42"/>
    </location>
</feature>
<dbReference type="PANTHER" id="PTHR12585:SF55">
    <property type="entry name" value="SISTER CHROMATID COHESION 1 PROTEIN 3"/>
    <property type="match status" value="1"/>
</dbReference>
<dbReference type="GO" id="GO:0007062">
    <property type="term" value="P:sister chromatid cohesion"/>
    <property type="evidence" value="ECO:0007669"/>
    <property type="project" value="InterPro"/>
</dbReference>
<dbReference type="PANTHER" id="PTHR12585">
    <property type="entry name" value="SCC1 / RAD21 FAMILY MEMBER"/>
    <property type="match status" value="1"/>
</dbReference>
<keyword evidence="2" id="KW-0539">Nucleus</keyword>
<proteinExistence type="predicted"/>
<name>A0A438J1N6_VITVI</name>
<dbReference type="InterPro" id="IPR006910">
    <property type="entry name" value="Rad21_Rec8_N"/>
</dbReference>
<sequence length="66" mass="7455">MFYSHTFLARKGPLGTVWCAAHLQHKLKKSHYTATDIPSTVGSYSSFSLFCVWVDAGRIEQYIDVS</sequence>
<organism evidence="4 5">
    <name type="scientific">Vitis vinifera</name>
    <name type="common">Grape</name>
    <dbReference type="NCBI Taxonomy" id="29760"/>
    <lineage>
        <taxon>Eukaryota</taxon>
        <taxon>Viridiplantae</taxon>
        <taxon>Streptophyta</taxon>
        <taxon>Embryophyta</taxon>
        <taxon>Tracheophyta</taxon>
        <taxon>Spermatophyta</taxon>
        <taxon>Magnoliopsida</taxon>
        <taxon>eudicotyledons</taxon>
        <taxon>Gunneridae</taxon>
        <taxon>Pentapetalae</taxon>
        <taxon>rosids</taxon>
        <taxon>Vitales</taxon>
        <taxon>Vitaceae</taxon>
        <taxon>Viteae</taxon>
        <taxon>Vitis</taxon>
    </lineage>
</organism>
<evidence type="ECO:0000313" key="4">
    <source>
        <dbReference type="EMBL" id="RVX02844.1"/>
    </source>
</evidence>
<evidence type="ECO:0000256" key="2">
    <source>
        <dbReference type="ARBA" id="ARBA00023242"/>
    </source>
</evidence>
<gene>
    <name evidence="4" type="primary">SYN3_1</name>
    <name evidence="4" type="ORF">CK203_023178</name>
</gene>
<dbReference type="AlphaFoldDB" id="A0A438J1N6"/>
<comment type="caution">
    <text evidence="4">The sequence shown here is derived from an EMBL/GenBank/DDBJ whole genome shotgun (WGS) entry which is preliminary data.</text>
</comment>
<dbReference type="GO" id="GO:0005634">
    <property type="term" value="C:nucleus"/>
    <property type="evidence" value="ECO:0007669"/>
    <property type="project" value="UniProtKB-SubCell"/>
</dbReference>
<dbReference type="EMBL" id="QGNW01000068">
    <property type="protein sequence ID" value="RVX02844.1"/>
    <property type="molecule type" value="Genomic_DNA"/>
</dbReference>
<accession>A0A438J1N6</accession>
<comment type="subcellular location">
    <subcellularLocation>
        <location evidence="1">Nucleus</location>
    </subcellularLocation>
</comment>
<evidence type="ECO:0000259" key="3">
    <source>
        <dbReference type="Pfam" id="PF04825"/>
    </source>
</evidence>
<evidence type="ECO:0000313" key="5">
    <source>
        <dbReference type="Proteomes" id="UP000288805"/>
    </source>
</evidence>
<dbReference type="GO" id="GO:0008278">
    <property type="term" value="C:cohesin complex"/>
    <property type="evidence" value="ECO:0007669"/>
    <property type="project" value="InterPro"/>
</dbReference>
<dbReference type="OrthoDB" id="10071381at2759"/>
<evidence type="ECO:0000256" key="1">
    <source>
        <dbReference type="ARBA" id="ARBA00004123"/>
    </source>
</evidence>
<dbReference type="Pfam" id="PF04825">
    <property type="entry name" value="Rad21_Rec8_N"/>
    <property type="match status" value="1"/>
</dbReference>
<reference evidence="4 5" key="1">
    <citation type="journal article" date="2018" name="PLoS Genet.">
        <title>Population sequencing reveals clonal diversity and ancestral inbreeding in the grapevine cultivar Chardonnay.</title>
        <authorList>
            <person name="Roach M.J."/>
            <person name="Johnson D.L."/>
            <person name="Bohlmann J."/>
            <person name="van Vuuren H.J."/>
            <person name="Jones S.J."/>
            <person name="Pretorius I.S."/>
            <person name="Schmidt S.A."/>
            <person name="Borneman A.R."/>
        </authorList>
    </citation>
    <scope>NUCLEOTIDE SEQUENCE [LARGE SCALE GENOMIC DNA]</scope>
    <source>
        <strain evidence="5">cv. Chardonnay</strain>
        <tissue evidence="4">Leaf</tissue>
    </source>
</reference>